<dbReference type="RefSeq" id="WP_006555412.1">
    <property type="nucleotide sequence ID" value="NZ_JH992936.1"/>
</dbReference>
<protein>
    <submittedName>
        <fullName evidence="1">Uncharacterized protein</fullName>
    </submittedName>
</protein>
<gene>
    <name evidence="1" type="ORF">HMPREF9282_00512</name>
</gene>
<accession>K9DMV1</accession>
<dbReference type="STRING" id="883156.HMPREF9282_00512"/>
<evidence type="ECO:0000313" key="2">
    <source>
        <dbReference type="Proteomes" id="UP000009891"/>
    </source>
</evidence>
<reference evidence="1 2" key="1">
    <citation type="submission" date="2012-09" db="EMBL/GenBank/DDBJ databases">
        <title>The Genome Sequence of Veillonella ratti ACS-216-V-COL6B.</title>
        <authorList>
            <consortium name="The Broad Institute Genome Sequencing Platform"/>
            <person name="Earl A."/>
            <person name="Ward D."/>
            <person name="Feldgarden M."/>
            <person name="Gevers D."/>
            <person name="Saerens B."/>
            <person name="Vaneechoutte M."/>
            <person name="Walker B."/>
            <person name="Young S.K."/>
            <person name="Zeng Q."/>
            <person name="Gargeya S."/>
            <person name="Fitzgerald M."/>
            <person name="Haas B."/>
            <person name="Abouelleil A."/>
            <person name="Alvarado L."/>
            <person name="Arachchi H.M."/>
            <person name="Berlin A."/>
            <person name="Chapman S.B."/>
            <person name="Goldberg J."/>
            <person name="Griggs A."/>
            <person name="Gujja S."/>
            <person name="Hansen M."/>
            <person name="Howarth C."/>
            <person name="Imamovic A."/>
            <person name="Larimer J."/>
            <person name="McCowen C."/>
            <person name="Montmayeur A."/>
            <person name="Murphy C."/>
            <person name="Neiman D."/>
            <person name="Pearson M."/>
            <person name="Priest M."/>
            <person name="Roberts A."/>
            <person name="Saif S."/>
            <person name="Shea T."/>
            <person name="Sisk P."/>
            <person name="Sykes S."/>
            <person name="Wortman J."/>
            <person name="Nusbaum C."/>
            <person name="Birren B."/>
        </authorList>
    </citation>
    <scope>NUCLEOTIDE SEQUENCE [LARGE SCALE GENOMIC DNA]</scope>
    <source>
        <strain evidence="1 2">ACS-216-V-Col6b</strain>
    </source>
</reference>
<evidence type="ECO:0000313" key="1">
    <source>
        <dbReference type="EMBL" id="EKU78715.1"/>
    </source>
</evidence>
<organism evidence="1 2">
    <name type="scientific">Veillonella seminalis ACS-216-V-Col6b</name>
    <dbReference type="NCBI Taxonomy" id="883156"/>
    <lineage>
        <taxon>Bacteria</taxon>
        <taxon>Bacillati</taxon>
        <taxon>Bacillota</taxon>
        <taxon>Negativicutes</taxon>
        <taxon>Veillonellales</taxon>
        <taxon>Veillonellaceae</taxon>
        <taxon>Veillonella</taxon>
    </lineage>
</organism>
<dbReference type="HOGENOM" id="CLU_1895297_0_0_9"/>
<name>K9DMV1_9FIRM</name>
<dbReference type="AlphaFoldDB" id="K9DMV1"/>
<keyword evidence="2" id="KW-1185">Reference proteome</keyword>
<dbReference type="EMBL" id="AHAF01000003">
    <property type="protein sequence ID" value="EKU78715.1"/>
    <property type="molecule type" value="Genomic_DNA"/>
</dbReference>
<proteinExistence type="predicted"/>
<comment type="caution">
    <text evidence="1">The sequence shown here is derived from an EMBL/GenBank/DDBJ whole genome shotgun (WGS) entry which is preliminary data.</text>
</comment>
<dbReference type="Proteomes" id="UP000009891">
    <property type="component" value="Unassembled WGS sequence"/>
</dbReference>
<dbReference type="PATRIC" id="fig|883156.3.peg.505"/>
<sequence length="134" mass="15317">MEEMTPKEQKFIDDMKVILDMLGIESEVSVKQGLTTDDFCVELEETLLGIEGLFLEKNKQYSDGNDILSAFIKGAERRYGEVCKETVLDTILAYKDKHDLALLENGLDLPDFEDRINDIIVYLIFAKLVNKHVL</sequence>